<name>A0A7L6B7P7_9ACTN</name>
<keyword evidence="1" id="KW-0472">Membrane</keyword>
<reference evidence="3" key="1">
    <citation type="submission" date="2020-07" db="EMBL/GenBank/DDBJ databases">
        <title>A new Micromonospora strain with potent antibiotic activity isolated from the microbiome of a mid-Atlantic deep-sea sponge.</title>
        <authorList>
            <person name="Back C.R."/>
            <person name="Stennett H.L."/>
            <person name="Williams S.E."/>
            <person name="Wang L."/>
            <person name="Ojeda Gomez J."/>
            <person name="Abdulle O.M."/>
            <person name="Duffy T."/>
            <person name="Hendry K.R."/>
            <person name="Powell D."/>
            <person name="Stach J.E."/>
            <person name="Essex-Lopresti A.E."/>
            <person name="Willis C.L."/>
            <person name="Curnow P."/>
            <person name="Race P.R."/>
        </authorList>
    </citation>
    <scope>NUCLEOTIDE SEQUENCE [LARGE SCALE GENOMIC DNA]</scope>
    <source>
        <strain evidence="3">28ISP2-46</strain>
    </source>
</reference>
<gene>
    <name evidence="2" type="ORF">H1D33_03665</name>
</gene>
<proteinExistence type="predicted"/>
<reference evidence="2 3" key="2">
    <citation type="journal article" date="2021" name="Mar. Drugs">
        <title>A New Micromonospora Strain with Antibiotic Activity Isolated from the Microbiome of a Mid-Atlantic Deep-Sea Sponge.</title>
        <authorList>
            <person name="Back C.R."/>
            <person name="Stennett H.L."/>
            <person name="Williams S.E."/>
            <person name="Wang L."/>
            <person name="Ojeda Gomez J."/>
            <person name="Abdulle O.M."/>
            <person name="Duffy T."/>
            <person name="Neal C."/>
            <person name="Mantell J."/>
            <person name="Jepson M.A."/>
            <person name="Hendry K.R."/>
            <person name="Powell D."/>
            <person name="Stach J.E.M."/>
            <person name="Essex-Lopresti A.E."/>
            <person name="Willis C.L."/>
            <person name="Curnow P."/>
            <person name="Race P.R."/>
        </authorList>
    </citation>
    <scope>NUCLEOTIDE SEQUENCE [LARGE SCALE GENOMIC DNA]</scope>
    <source>
        <strain evidence="2 3">28ISP2-46</strain>
    </source>
</reference>
<evidence type="ECO:0000313" key="3">
    <source>
        <dbReference type="Proteomes" id="UP000510844"/>
    </source>
</evidence>
<evidence type="ECO:0000256" key="1">
    <source>
        <dbReference type="SAM" id="Phobius"/>
    </source>
</evidence>
<evidence type="ECO:0000313" key="2">
    <source>
        <dbReference type="EMBL" id="QLQ38002.1"/>
    </source>
</evidence>
<dbReference type="RefSeq" id="WP_181570447.1">
    <property type="nucleotide sequence ID" value="NZ_CP059322.2"/>
</dbReference>
<keyword evidence="1" id="KW-0812">Transmembrane</keyword>
<accession>A0A7L6B7P7</accession>
<dbReference type="EMBL" id="CP059322">
    <property type="protein sequence ID" value="QLQ38002.1"/>
    <property type="molecule type" value="Genomic_DNA"/>
</dbReference>
<sequence length="96" mass="10637">MPDIPAALLSSGGPVGVLLFVVALVLTGRLVPRTVHEDRVRDKDEQITHLRATLAVRDEQVRVRDEQVQKLLPNTDLTVQLLQGLAREAGRHDLET</sequence>
<dbReference type="AlphaFoldDB" id="A0A7L6B7P7"/>
<feature type="transmembrane region" description="Helical" evidence="1">
    <location>
        <begin position="6"/>
        <end position="31"/>
    </location>
</feature>
<organism evidence="2 3">
    <name type="scientific">Micromonospora robiginosa</name>
    <dbReference type="NCBI Taxonomy" id="2749844"/>
    <lineage>
        <taxon>Bacteria</taxon>
        <taxon>Bacillati</taxon>
        <taxon>Actinomycetota</taxon>
        <taxon>Actinomycetes</taxon>
        <taxon>Micromonosporales</taxon>
        <taxon>Micromonosporaceae</taxon>
        <taxon>Micromonospora</taxon>
    </lineage>
</organism>
<keyword evidence="1" id="KW-1133">Transmembrane helix</keyword>
<dbReference type="KEGG" id="mfeu:H1D33_03665"/>
<protein>
    <submittedName>
        <fullName evidence="2">Uncharacterized protein</fullName>
    </submittedName>
</protein>
<keyword evidence="3" id="KW-1185">Reference proteome</keyword>
<dbReference type="Proteomes" id="UP000510844">
    <property type="component" value="Chromosome"/>
</dbReference>